<feature type="transmembrane region" description="Helical" evidence="1">
    <location>
        <begin position="24"/>
        <end position="45"/>
    </location>
</feature>
<proteinExistence type="predicted"/>
<sequence length="90" mass="10256">MANEGLIVICFSGFLLVIQGNATLFFLVGVLAASLMGLYFFYVHFLKPGNVRERNEHRITPEDLASINWVSQKKTLVLLRTALKEKHHIR</sequence>
<accession>A0A8T2MA12</accession>
<name>A0A8T2MA12_ASTMX</name>
<keyword evidence="1" id="KW-1133">Transmembrane helix</keyword>
<dbReference type="AlphaFoldDB" id="A0A8T2MA12"/>
<keyword evidence="1" id="KW-0812">Transmembrane</keyword>
<evidence type="ECO:0000256" key="1">
    <source>
        <dbReference type="SAM" id="Phobius"/>
    </source>
</evidence>
<dbReference type="Proteomes" id="UP000752171">
    <property type="component" value="Unassembled WGS sequence"/>
</dbReference>
<gene>
    <name evidence="2" type="ORF">AMEX_G5584</name>
</gene>
<dbReference type="EMBL" id="JAICCE010000003">
    <property type="protein sequence ID" value="KAG9280004.1"/>
    <property type="molecule type" value="Genomic_DNA"/>
</dbReference>
<keyword evidence="1" id="KW-0472">Membrane</keyword>
<evidence type="ECO:0000313" key="2">
    <source>
        <dbReference type="EMBL" id="KAG9280004.1"/>
    </source>
</evidence>
<reference evidence="2 3" key="1">
    <citation type="submission" date="2021-07" db="EMBL/GenBank/DDBJ databases">
        <authorList>
            <person name="Imarazene B."/>
            <person name="Zahm M."/>
            <person name="Klopp C."/>
            <person name="Cabau C."/>
            <person name="Beille S."/>
            <person name="Jouanno E."/>
            <person name="Castinel A."/>
            <person name="Lluch J."/>
            <person name="Gil L."/>
            <person name="Kuchtly C."/>
            <person name="Lopez Roques C."/>
            <person name="Donnadieu C."/>
            <person name="Parrinello H."/>
            <person name="Journot L."/>
            <person name="Du K."/>
            <person name="Schartl M."/>
            <person name="Retaux S."/>
            <person name="Guiguen Y."/>
        </authorList>
    </citation>
    <scope>NUCLEOTIDE SEQUENCE [LARGE SCALE GENOMIC DNA]</scope>
    <source>
        <strain evidence="2">Pach_M1</strain>
        <tissue evidence="2">Testis</tissue>
    </source>
</reference>
<protein>
    <submittedName>
        <fullName evidence="2">Uncharacterized protein</fullName>
    </submittedName>
</protein>
<comment type="caution">
    <text evidence="2">The sequence shown here is derived from an EMBL/GenBank/DDBJ whole genome shotgun (WGS) entry which is preliminary data.</text>
</comment>
<organism evidence="2 3">
    <name type="scientific">Astyanax mexicanus</name>
    <name type="common">Blind cave fish</name>
    <name type="synonym">Astyanax fasciatus mexicanus</name>
    <dbReference type="NCBI Taxonomy" id="7994"/>
    <lineage>
        <taxon>Eukaryota</taxon>
        <taxon>Metazoa</taxon>
        <taxon>Chordata</taxon>
        <taxon>Craniata</taxon>
        <taxon>Vertebrata</taxon>
        <taxon>Euteleostomi</taxon>
        <taxon>Actinopterygii</taxon>
        <taxon>Neopterygii</taxon>
        <taxon>Teleostei</taxon>
        <taxon>Ostariophysi</taxon>
        <taxon>Characiformes</taxon>
        <taxon>Characoidei</taxon>
        <taxon>Acestrorhamphidae</taxon>
        <taxon>Acestrorhamphinae</taxon>
        <taxon>Astyanax</taxon>
    </lineage>
</organism>
<evidence type="ECO:0000313" key="3">
    <source>
        <dbReference type="Proteomes" id="UP000752171"/>
    </source>
</evidence>